<evidence type="ECO:0000256" key="4">
    <source>
        <dbReference type="ARBA" id="ARBA00022692"/>
    </source>
</evidence>
<comment type="function">
    <text evidence="9 10">This protein specifically catalyzes the removal of signal peptides from prolipoproteins.</text>
</comment>
<dbReference type="GO" id="GO:0004190">
    <property type="term" value="F:aspartic-type endopeptidase activity"/>
    <property type="evidence" value="ECO:0007669"/>
    <property type="project" value="UniProtKB-UniRule"/>
</dbReference>
<feature type="transmembrane region" description="Helical" evidence="9">
    <location>
        <begin position="92"/>
        <end position="110"/>
    </location>
</feature>
<dbReference type="GO" id="GO:0005886">
    <property type="term" value="C:plasma membrane"/>
    <property type="evidence" value="ECO:0007669"/>
    <property type="project" value="UniProtKB-SubCell"/>
</dbReference>
<keyword evidence="5 9" id="KW-0064">Aspartyl protease</keyword>
<dbReference type="PRINTS" id="PR00781">
    <property type="entry name" value="LIPOSIGPTASE"/>
</dbReference>
<dbReference type="EMBL" id="DWWL01000044">
    <property type="protein sequence ID" value="HJC47711.1"/>
    <property type="molecule type" value="Genomic_DNA"/>
</dbReference>
<evidence type="ECO:0000256" key="10">
    <source>
        <dbReference type="RuleBase" id="RU000594"/>
    </source>
</evidence>
<dbReference type="EC" id="3.4.23.36" evidence="9"/>
<name>A0A9D2PCV6_9FIRM</name>
<evidence type="ECO:0000313" key="12">
    <source>
        <dbReference type="EMBL" id="HJC47711.1"/>
    </source>
</evidence>
<dbReference type="PROSITE" id="PS00855">
    <property type="entry name" value="SPASE_II"/>
    <property type="match status" value="1"/>
</dbReference>
<comment type="catalytic activity">
    <reaction evidence="9 10">
        <text>Release of signal peptides from bacterial membrane prolipoproteins. Hydrolyzes -Xaa-Yaa-Zaa-|-(S,diacylglyceryl)Cys-, in which Xaa is hydrophobic (preferably Leu), and Yaa (Ala or Ser) and Zaa (Gly or Ala) have small, neutral side chains.</text>
        <dbReference type="EC" id="3.4.23.36"/>
    </reaction>
</comment>
<reference evidence="12" key="1">
    <citation type="journal article" date="2021" name="PeerJ">
        <title>Extensive microbial diversity within the chicken gut microbiome revealed by metagenomics and culture.</title>
        <authorList>
            <person name="Gilroy R."/>
            <person name="Ravi A."/>
            <person name="Getino M."/>
            <person name="Pursley I."/>
            <person name="Horton D.L."/>
            <person name="Alikhan N.F."/>
            <person name="Baker D."/>
            <person name="Gharbi K."/>
            <person name="Hall N."/>
            <person name="Watson M."/>
            <person name="Adriaenssens E.M."/>
            <person name="Foster-Nyarko E."/>
            <person name="Jarju S."/>
            <person name="Secka A."/>
            <person name="Antonio M."/>
            <person name="Oren A."/>
            <person name="Chaudhuri R.R."/>
            <person name="La Ragione R."/>
            <person name="Hildebrand F."/>
            <person name="Pallen M.J."/>
        </authorList>
    </citation>
    <scope>NUCLEOTIDE SEQUENCE</scope>
    <source>
        <strain evidence="12">CHK183-5548</strain>
    </source>
</reference>
<dbReference type="GO" id="GO:0006508">
    <property type="term" value="P:proteolysis"/>
    <property type="evidence" value="ECO:0007669"/>
    <property type="project" value="UniProtKB-KW"/>
</dbReference>
<dbReference type="AlphaFoldDB" id="A0A9D2PCV6"/>
<evidence type="ECO:0000256" key="5">
    <source>
        <dbReference type="ARBA" id="ARBA00022750"/>
    </source>
</evidence>
<organism evidence="12 13">
    <name type="scientific">Candidatus Lachnoclostridium pullistercoris</name>
    <dbReference type="NCBI Taxonomy" id="2838632"/>
    <lineage>
        <taxon>Bacteria</taxon>
        <taxon>Bacillati</taxon>
        <taxon>Bacillota</taxon>
        <taxon>Clostridia</taxon>
        <taxon>Lachnospirales</taxon>
        <taxon>Lachnospiraceae</taxon>
    </lineage>
</organism>
<dbReference type="NCBIfam" id="TIGR00077">
    <property type="entry name" value="lspA"/>
    <property type="match status" value="1"/>
</dbReference>
<dbReference type="Pfam" id="PF01252">
    <property type="entry name" value="Peptidase_A8"/>
    <property type="match status" value="1"/>
</dbReference>
<evidence type="ECO:0000256" key="6">
    <source>
        <dbReference type="ARBA" id="ARBA00022801"/>
    </source>
</evidence>
<evidence type="ECO:0000256" key="2">
    <source>
        <dbReference type="ARBA" id="ARBA00022475"/>
    </source>
</evidence>
<proteinExistence type="inferred from homology"/>
<dbReference type="InterPro" id="IPR001872">
    <property type="entry name" value="Peptidase_A8"/>
</dbReference>
<keyword evidence="3 9" id="KW-0645">Protease</keyword>
<sequence length="172" mass="19295">MKKWKQFAAFFLSCAVLVGLDQWTKALAVDHLMGQPPLVLIKGVFELTYLENRGAAFGMLQGRQAFFFLIAAVVVAAALFAVCRMPQEKKYVPLYLSVVGIVSGAVGNLIDRVAQGYVVDFFYFRLINFPVFNVADCYVTVSAAALILLFLFYYRDSDLEPFSLRRKKGDSH</sequence>
<evidence type="ECO:0000256" key="3">
    <source>
        <dbReference type="ARBA" id="ARBA00022670"/>
    </source>
</evidence>
<accession>A0A9D2PCV6</accession>
<feature type="transmembrane region" description="Helical" evidence="9">
    <location>
        <begin position="130"/>
        <end position="154"/>
    </location>
</feature>
<dbReference type="PANTHER" id="PTHR33695:SF1">
    <property type="entry name" value="LIPOPROTEIN SIGNAL PEPTIDASE"/>
    <property type="match status" value="1"/>
</dbReference>
<dbReference type="HAMAP" id="MF_00161">
    <property type="entry name" value="LspA"/>
    <property type="match status" value="1"/>
</dbReference>
<evidence type="ECO:0000256" key="1">
    <source>
        <dbReference type="ARBA" id="ARBA00006139"/>
    </source>
</evidence>
<evidence type="ECO:0000256" key="7">
    <source>
        <dbReference type="ARBA" id="ARBA00022989"/>
    </source>
</evidence>
<comment type="pathway">
    <text evidence="9">Protein modification; lipoprotein biosynthesis (signal peptide cleavage).</text>
</comment>
<keyword evidence="7 9" id="KW-1133">Transmembrane helix</keyword>
<feature type="active site" evidence="9">
    <location>
        <position position="120"/>
    </location>
</feature>
<dbReference type="Proteomes" id="UP000823883">
    <property type="component" value="Unassembled WGS sequence"/>
</dbReference>
<keyword evidence="2 9" id="KW-1003">Cell membrane</keyword>
<protein>
    <recommendedName>
        <fullName evidence="9">Lipoprotein signal peptidase</fullName>
        <ecNumber evidence="9">3.4.23.36</ecNumber>
    </recommendedName>
    <alternativeName>
        <fullName evidence="9">Prolipoprotein signal peptidase</fullName>
    </alternativeName>
    <alternativeName>
        <fullName evidence="9">Signal peptidase II</fullName>
        <shortName evidence="9">SPase II</shortName>
    </alternativeName>
</protein>
<comment type="caution">
    <text evidence="9">Lacks conserved residue(s) required for the propagation of feature annotation.</text>
</comment>
<comment type="subcellular location">
    <subcellularLocation>
        <location evidence="9">Cell membrane</location>
        <topology evidence="9">Multi-pass membrane protein</topology>
    </subcellularLocation>
</comment>
<comment type="similarity">
    <text evidence="1 9 11">Belongs to the peptidase A8 family.</text>
</comment>
<evidence type="ECO:0000256" key="9">
    <source>
        <dbReference type="HAMAP-Rule" id="MF_00161"/>
    </source>
</evidence>
<evidence type="ECO:0000256" key="8">
    <source>
        <dbReference type="ARBA" id="ARBA00023136"/>
    </source>
</evidence>
<feature type="active site" evidence="9">
    <location>
        <position position="136"/>
    </location>
</feature>
<evidence type="ECO:0000256" key="11">
    <source>
        <dbReference type="RuleBase" id="RU004181"/>
    </source>
</evidence>
<keyword evidence="4 9" id="KW-0812">Transmembrane</keyword>
<dbReference type="PANTHER" id="PTHR33695">
    <property type="entry name" value="LIPOPROTEIN SIGNAL PEPTIDASE"/>
    <property type="match status" value="1"/>
</dbReference>
<keyword evidence="6 9" id="KW-0378">Hydrolase</keyword>
<comment type="caution">
    <text evidence="12">The sequence shown here is derived from an EMBL/GenBank/DDBJ whole genome shotgun (WGS) entry which is preliminary data.</text>
</comment>
<feature type="transmembrane region" description="Helical" evidence="9">
    <location>
        <begin position="65"/>
        <end position="83"/>
    </location>
</feature>
<keyword evidence="8 9" id="KW-0472">Membrane</keyword>
<gene>
    <name evidence="9 12" type="primary">lspA</name>
    <name evidence="12" type="ORF">IAA04_06635</name>
</gene>
<evidence type="ECO:0000313" key="13">
    <source>
        <dbReference type="Proteomes" id="UP000823883"/>
    </source>
</evidence>
<reference evidence="12" key="2">
    <citation type="submission" date="2021-04" db="EMBL/GenBank/DDBJ databases">
        <authorList>
            <person name="Gilroy R."/>
        </authorList>
    </citation>
    <scope>NUCLEOTIDE SEQUENCE</scope>
    <source>
        <strain evidence="12">CHK183-5548</strain>
    </source>
</reference>